<gene>
    <name evidence="2" type="ordered locus">VIT_01s0011g02600</name>
</gene>
<dbReference type="EMBL" id="FN595752">
    <property type="protein sequence ID" value="CBI27097.3"/>
    <property type="molecule type" value="Genomic_DNA"/>
</dbReference>
<dbReference type="AlphaFoldDB" id="D7T9C6"/>
<protein>
    <submittedName>
        <fullName evidence="2">Uncharacterized protein</fullName>
    </submittedName>
</protein>
<dbReference type="HOGENOM" id="CLU_2676110_0_0_1"/>
<feature type="chain" id="PRO_5003105971" evidence="1">
    <location>
        <begin position="22"/>
        <end position="76"/>
    </location>
</feature>
<name>D7T9C6_VITVI</name>
<accession>D7T9C6</accession>
<proteinExistence type="predicted"/>
<dbReference type="PaxDb" id="29760-VIT_01s0011g02600.t01"/>
<keyword evidence="1" id="KW-0732">Signal</keyword>
<reference evidence="3" key="1">
    <citation type="journal article" date="2007" name="Nature">
        <title>The grapevine genome sequence suggests ancestral hexaploidization in major angiosperm phyla.</title>
        <authorList>
            <consortium name="The French-Italian Public Consortium for Grapevine Genome Characterization."/>
            <person name="Jaillon O."/>
            <person name="Aury J.-M."/>
            <person name="Noel B."/>
            <person name="Policriti A."/>
            <person name="Clepet C."/>
            <person name="Casagrande A."/>
            <person name="Choisne N."/>
            <person name="Aubourg S."/>
            <person name="Vitulo N."/>
            <person name="Jubin C."/>
            <person name="Vezzi A."/>
            <person name="Legeai F."/>
            <person name="Hugueney P."/>
            <person name="Dasilva C."/>
            <person name="Horner D."/>
            <person name="Mica E."/>
            <person name="Jublot D."/>
            <person name="Poulain J."/>
            <person name="Bruyere C."/>
            <person name="Billault A."/>
            <person name="Segurens B."/>
            <person name="Gouyvenoux M."/>
            <person name="Ugarte E."/>
            <person name="Cattonaro F."/>
            <person name="Anthouard V."/>
            <person name="Vico V."/>
            <person name="Del Fabbro C."/>
            <person name="Alaux M."/>
            <person name="Di Gaspero G."/>
            <person name="Dumas V."/>
            <person name="Felice N."/>
            <person name="Paillard S."/>
            <person name="Juman I."/>
            <person name="Moroldo M."/>
            <person name="Scalabrin S."/>
            <person name="Canaguier A."/>
            <person name="Le Clainche I."/>
            <person name="Malacrida G."/>
            <person name="Durand E."/>
            <person name="Pesole G."/>
            <person name="Laucou V."/>
            <person name="Chatelet P."/>
            <person name="Merdinoglu D."/>
            <person name="Delledonne M."/>
            <person name="Pezzotti M."/>
            <person name="Lecharny A."/>
            <person name="Scarpelli C."/>
            <person name="Artiguenave F."/>
            <person name="Pe M.E."/>
            <person name="Valle G."/>
            <person name="Morgante M."/>
            <person name="Caboche M."/>
            <person name="Adam-Blondon A.-F."/>
            <person name="Weissenbach J."/>
            <person name="Quetier F."/>
            <person name="Wincker P."/>
        </authorList>
    </citation>
    <scope>NUCLEOTIDE SEQUENCE [LARGE SCALE GENOMIC DNA]</scope>
    <source>
        <strain evidence="3">cv. Pinot noir / PN40024</strain>
    </source>
</reference>
<dbReference type="InParanoid" id="D7T9C6"/>
<evidence type="ECO:0000313" key="3">
    <source>
        <dbReference type="Proteomes" id="UP000009183"/>
    </source>
</evidence>
<evidence type="ECO:0000256" key="1">
    <source>
        <dbReference type="SAM" id="SignalP"/>
    </source>
</evidence>
<sequence length="76" mass="7856">MGAGGKAFLILCILLSIPSEALVVSDTLKPPQALHIVRHIIESRRCGAVCPSNPVHAPKGSCRPAGKHGCGRPPAP</sequence>
<keyword evidence="3" id="KW-1185">Reference proteome</keyword>
<evidence type="ECO:0000313" key="2">
    <source>
        <dbReference type="EMBL" id="CBI27097.3"/>
    </source>
</evidence>
<organism evidence="2 3">
    <name type="scientific">Vitis vinifera</name>
    <name type="common">Grape</name>
    <dbReference type="NCBI Taxonomy" id="29760"/>
    <lineage>
        <taxon>Eukaryota</taxon>
        <taxon>Viridiplantae</taxon>
        <taxon>Streptophyta</taxon>
        <taxon>Embryophyta</taxon>
        <taxon>Tracheophyta</taxon>
        <taxon>Spermatophyta</taxon>
        <taxon>Magnoliopsida</taxon>
        <taxon>eudicotyledons</taxon>
        <taxon>Gunneridae</taxon>
        <taxon>Pentapetalae</taxon>
        <taxon>rosids</taxon>
        <taxon>Vitales</taxon>
        <taxon>Vitaceae</taxon>
        <taxon>Viteae</taxon>
        <taxon>Vitis</taxon>
    </lineage>
</organism>
<dbReference type="Proteomes" id="UP000009183">
    <property type="component" value="Chromosome 1"/>
</dbReference>
<feature type="signal peptide" evidence="1">
    <location>
        <begin position="1"/>
        <end position="21"/>
    </location>
</feature>